<evidence type="ECO:0000313" key="3">
    <source>
        <dbReference type="Proteomes" id="UP001276659"/>
    </source>
</evidence>
<sequence length="93" mass="10137">MRQKMKKLLDGLEYLLLDEDEMDWESVGTTVYVPWQLARDVGGGSEGIGRAGEASGDAPDEARGFRSFMSGSQGWTSTLRQAAESLSTQMDSS</sequence>
<keyword evidence="3" id="KW-1185">Reference proteome</keyword>
<organism evidence="2 3">
    <name type="scientific">Lepraria neglecta</name>
    <dbReference type="NCBI Taxonomy" id="209136"/>
    <lineage>
        <taxon>Eukaryota</taxon>
        <taxon>Fungi</taxon>
        <taxon>Dikarya</taxon>
        <taxon>Ascomycota</taxon>
        <taxon>Pezizomycotina</taxon>
        <taxon>Lecanoromycetes</taxon>
        <taxon>OSLEUM clade</taxon>
        <taxon>Lecanoromycetidae</taxon>
        <taxon>Lecanorales</taxon>
        <taxon>Lecanorineae</taxon>
        <taxon>Stereocaulaceae</taxon>
        <taxon>Lepraria</taxon>
    </lineage>
</organism>
<feature type="compositionally biased region" description="Polar residues" evidence="1">
    <location>
        <begin position="69"/>
        <end position="93"/>
    </location>
</feature>
<evidence type="ECO:0000313" key="2">
    <source>
        <dbReference type="EMBL" id="KAK3178601.1"/>
    </source>
</evidence>
<dbReference type="AlphaFoldDB" id="A0AAE0DPR0"/>
<dbReference type="EMBL" id="JASNWA010000003">
    <property type="protein sequence ID" value="KAK3178601.1"/>
    <property type="molecule type" value="Genomic_DNA"/>
</dbReference>
<reference evidence="2" key="1">
    <citation type="submission" date="2022-11" db="EMBL/GenBank/DDBJ databases">
        <title>Chromosomal genome sequence assembly and mating type (MAT) locus characterization of the leprose asexual lichenized fungus Lepraria neglecta (Nyl.) Erichsen.</title>
        <authorList>
            <person name="Allen J.L."/>
            <person name="Pfeffer B."/>
        </authorList>
    </citation>
    <scope>NUCLEOTIDE SEQUENCE</scope>
    <source>
        <strain evidence="2">Allen 5258</strain>
    </source>
</reference>
<comment type="caution">
    <text evidence="2">The sequence shown here is derived from an EMBL/GenBank/DDBJ whole genome shotgun (WGS) entry which is preliminary data.</text>
</comment>
<name>A0AAE0DPR0_9LECA</name>
<accession>A0AAE0DPR0</accession>
<protein>
    <submittedName>
        <fullName evidence="2">Uncharacterized protein</fullName>
    </submittedName>
</protein>
<dbReference type="Proteomes" id="UP001276659">
    <property type="component" value="Unassembled WGS sequence"/>
</dbReference>
<evidence type="ECO:0000256" key="1">
    <source>
        <dbReference type="SAM" id="MobiDB-lite"/>
    </source>
</evidence>
<feature type="region of interest" description="Disordered" evidence="1">
    <location>
        <begin position="44"/>
        <end position="93"/>
    </location>
</feature>
<gene>
    <name evidence="2" type="ORF">OEA41_000738</name>
</gene>
<proteinExistence type="predicted"/>